<dbReference type="InterPro" id="IPR001227">
    <property type="entry name" value="Ac_transferase_dom_sf"/>
</dbReference>
<evidence type="ECO:0000259" key="8">
    <source>
        <dbReference type="PROSITE" id="PS52004"/>
    </source>
</evidence>
<evidence type="ECO:0000256" key="1">
    <source>
        <dbReference type="ARBA" id="ARBA00005179"/>
    </source>
</evidence>
<dbReference type="InterPro" id="IPR014031">
    <property type="entry name" value="Ketoacyl_synth_C"/>
</dbReference>
<dbReference type="Gene3D" id="3.40.47.10">
    <property type="match status" value="1"/>
</dbReference>
<evidence type="ECO:0000256" key="4">
    <source>
        <dbReference type="ARBA" id="ARBA00022679"/>
    </source>
</evidence>
<dbReference type="PROSITE" id="PS00012">
    <property type="entry name" value="PHOSPHOPANTETHEINE"/>
    <property type="match status" value="1"/>
</dbReference>
<evidence type="ECO:0000256" key="5">
    <source>
        <dbReference type="PROSITE-ProRule" id="PRU01363"/>
    </source>
</evidence>
<dbReference type="InterPro" id="IPR049900">
    <property type="entry name" value="PKS_mFAS_DH"/>
</dbReference>
<dbReference type="PANTHER" id="PTHR43775">
    <property type="entry name" value="FATTY ACID SYNTHASE"/>
    <property type="match status" value="1"/>
</dbReference>
<dbReference type="SMART" id="SM00825">
    <property type="entry name" value="PKS_KS"/>
    <property type="match status" value="1"/>
</dbReference>
<feature type="region of interest" description="Disordered" evidence="6">
    <location>
        <begin position="1683"/>
        <end position="1721"/>
    </location>
</feature>
<evidence type="ECO:0000313" key="11">
    <source>
        <dbReference type="Proteomes" id="UP001147695"/>
    </source>
</evidence>
<dbReference type="SUPFAM" id="SSF47336">
    <property type="entry name" value="ACP-like"/>
    <property type="match status" value="1"/>
</dbReference>
<dbReference type="NCBIfam" id="TIGR04532">
    <property type="entry name" value="PT_fungal_PKS"/>
    <property type="match status" value="1"/>
</dbReference>
<dbReference type="Pfam" id="PF00550">
    <property type="entry name" value="PP-binding"/>
    <property type="match status" value="1"/>
</dbReference>
<dbReference type="Pfam" id="PF00109">
    <property type="entry name" value="ketoacyl-synt"/>
    <property type="match status" value="1"/>
</dbReference>
<reference evidence="10" key="2">
    <citation type="journal article" date="2023" name="IMA Fungus">
        <title>Comparative genomic study of the Penicillium genus elucidates a diverse pangenome and 15 lateral gene transfer events.</title>
        <authorList>
            <person name="Petersen C."/>
            <person name="Sorensen T."/>
            <person name="Nielsen M.R."/>
            <person name="Sondergaard T.E."/>
            <person name="Sorensen J.L."/>
            <person name="Fitzpatrick D.A."/>
            <person name="Frisvad J.C."/>
            <person name="Nielsen K.L."/>
        </authorList>
    </citation>
    <scope>NUCLEOTIDE SEQUENCE</scope>
    <source>
        <strain evidence="10">IBT 35673</strain>
    </source>
</reference>
<dbReference type="Pfam" id="PF00698">
    <property type="entry name" value="Acyl_transf_1"/>
    <property type="match status" value="1"/>
</dbReference>
<dbReference type="InterPro" id="IPR032088">
    <property type="entry name" value="SAT"/>
</dbReference>
<dbReference type="InterPro" id="IPR006162">
    <property type="entry name" value="Ppantetheine_attach_site"/>
</dbReference>
<dbReference type="InterPro" id="IPR016039">
    <property type="entry name" value="Thiolase-like"/>
</dbReference>
<organism evidence="10 11">
    <name type="scientific">Penicillium brevicompactum</name>
    <dbReference type="NCBI Taxonomy" id="5074"/>
    <lineage>
        <taxon>Eukaryota</taxon>
        <taxon>Fungi</taxon>
        <taxon>Dikarya</taxon>
        <taxon>Ascomycota</taxon>
        <taxon>Pezizomycotina</taxon>
        <taxon>Eurotiomycetes</taxon>
        <taxon>Eurotiomycetidae</taxon>
        <taxon>Eurotiales</taxon>
        <taxon>Aspergillaceae</taxon>
        <taxon>Penicillium</taxon>
    </lineage>
</organism>
<dbReference type="InterPro" id="IPR036736">
    <property type="entry name" value="ACP-like_sf"/>
</dbReference>
<feature type="domain" description="PKS/mFAS DH" evidence="9">
    <location>
        <begin position="1333"/>
        <end position="1647"/>
    </location>
</feature>
<evidence type="ECO:0000259" key="7">
    <source>
        <dbReference type="PROSITE" id="PS50075"/>
    </source>
</evidence>
<dbReference type="CDD" id="cd00833">
    <property type="entry name" value="PKS"/>
    <property type="match status" value="1"/>
</dbReference>
<dbReference type="Proteomes" id="UP001147695">
    <property type="component" value="Unassembled WGS sequence"/>
</dbReference>
<dbReference type="Gene3D" id="1.10.1200.10">
    <property type="entry name" value="ACP-like"/>
    <property type="match status" value="1"/>
</dbReference>
<dbReference type="InterPro" id="IPR009081">
    <property type="entry name" value="PP-bd_ACP"/>
</dbReference>
<gene>
    <name evidence="10" type="ORF">N7452_000938</name>
</gene>
<keyword evidence="4" id="KW-0808">Transferase</keyword>
<keyword evidence="3" id="KW-0597">Phosphoprotein</keyword>
<feature type="domain" description="Ketosynthase family 3 (KS3)" evidence="8">
    <location>
        <begin position="401"/>
        <end position="835"/>
    </location>
</feature>
<dbReference type="InterPro" id="IPR030918">
    <property type="entry name" value="PT_fungal_PKS"/>
</dbReference>
<dbReference type="PROSITE" id="PS52004">
    <property type="entry name" value="KS3_2"/>
    <property type="match status" value="1"/>
</dbReference>
<dbReference type="Pfam" id="PF16073">
    <property type="entry name" value="SAT"/>
    <property type="match status" value="1"/>
</dbReference>
<dbReference type="PROSITE" id="PS52019">
    <property type="entry name" value="PKS_MFAS_DH"/>
    <property type="match status" value="1"/>
</dbReference>
<dbReference type="Gene3D" id="3.40.366.10">
    <property type="entry name" value="Malonyl-Coenzyme A Acyl Carrier Protein, domain 2"/>
    <property type="match status" value="2"/>
</dbReference>
<dbReference type="GO" id="GO:0044550">
    <property type="term" value="P:secondary metabolite biosynthetic process"/>
    <property type="evidence" value="ECO:0007669"/>
    <property type="project" value="TreeGrafter"/>
</dbReference>
<dbReference type="Pfam" id="PF02801">
    <property type="entry name" value="Ketoacyl-synt_C"/>
    <property type="match status" value="1"/>
</dbReference>
<dbReference type="SUPFAM" id="SSF52151">
    <property type="entry name" value="FabD/lysophospholipase-like"/>
    <property type="match status" value="1"/>
</dbReference>
<dbReference type="InterPro" id="IPR020841">
    <property type="entry name" value="PKS_Beta-ketoAc_synthase_dom"/>
</dbReference>
<dbReference type="SMART" id="SM00827">
    <property type="entry name" value="PKS_AT"/>
    <property type="match status" value="1"/>
</dbReference>
<dbReference type="InterPro" id="IPR018201">
    <property type="entry name" value="Ketoacyl_synth_AS"/>
</dbReference>
<feature type="compositionally biased region" description="Low complexity" evidence="6">
    <location>
        <begin position="1686"/>
        <end position="1708"/>
    </location>
</feature>
<dbReference type="Gene3D" id="3.30.70.3290">
    <property type="match status" value="1"/>
</dbReference>
<dbReference type="GO" id="GO:0006633">
    <property type="term" value="P:fatty acid biosynthetic process"/>
    <property type="evidence" value="ECO:0007669"/>
    <property type="project" value="InterPro"/>
</dbReference>
<dbReference type="SUPFAM" id="SSF55048">
    <property type="entry name" value="Probable ACP-binding domain of malonyl-CoA ACP transacylase"/>
    <property type="match status" value="1"/>
</dbReference>
<dbReference type="InterPro" id="IPR014043">
    <property type="entry name" value="Acyl_transferase_dom"/>
</dbReference>
<sequence>MSNPSPKEEGPAHRVLYFRVDIPPDETCTVLRRFQQHSKDSRFKNLAALLEQCVVTLRDELTHTPSSLQSSAPYFDNLLALAEHPASLQGPLATAFRQALSVTVQVASVVGFYESNGIDYRPAPSSTTLLGVGVGLLAAAAVSAASSLPDLVELTLRAIRVAFRLGLYVNQVSSQFEPEGNALARDSWSFAISDMTVEEIQHEIDRYNAETSCIAFALKERPEFCKLYIGATLGMTTCISAPPSQLRRAFRESPVLSSSRHMPLPVFNGLYHASHIYDPSAIKDLLHDVAVGTEPTPISVVSPLTGECFMATRIGQLMVEIAVEFLTGAIHTDQVNAGAVQQLTQAAAQHCVFQILHISPFSNGLAAAIHAAIPSLSVEQEVLFDWISQEYGKRRPRTRADSKIAIVGMACRMPGGANSLDEFWQLMEEGRDVHCRVPADRFDIDAHYDPTAQLMNSTQTPYGNFIDRPGYLDAAFFHMSPREAEQTDPMHRLALVTAYEALEMSGYAPDRTPSSNRQRVGTYYGQAADDYRELNNSQNVGTYAVPAGERGFANGRINYFFKFCGPSLNIDTACSSSSAAVHTACNAIWAGEVDMALAGGLNVITDPDNFAGLCSSHFLSRTGQCKVWDRDADGYCRGDGIGCVVLKRLEDAEADNDNILGVILSAATNHSANAISITHPHAGAQIDNYRNVMQHAAVDPRHVEYVELHGTGTQAGDLEECTSIREVFAPLAPRRRADQRLRLGSIKSNIGHGEASAGIASIIKLLLMYQKNQIPPHVGIKFVINPTLPKDLEVRNMGLTMALTPWPRKTNTSRRLAVVNGFGAHGGNTTILFEDAPRRQERIGPRLLSHVLSVSAKSPKAFRGNLEALLRYLGENPDTDIGDLSYTTCARRMHHGIRMAAPIRSVAEARSCLELALAGLSSDLNSVQPVLPLGRQKVALTFTGQGSLYDGAGAGLYEHVPFFRTQIQRLDSMAQKCGFPSVLPLVTGQVGAETTAEADPLSAAHPLLTQLAIVILEIGLGRLWMALGVQPCAVIGHSLGEYAALVISGALSAMDAVILVGERVKLLMAALTPGSHAMLAVATAADNLGDALVAHSDCEVACINSANSTTIAGPRESIQSLRAHLSEGQRYLCTVLDTPFAFHSVQMDAVLEGYQQFCKTINFAKPRIPIISPLLADCGLDISRLQQGYLPQALREPVNFSAAIAAAKSQGLIDDRTAWIDVGPHPVSSRFIRDLIPGAKTLSSLQRGQDGVYTMMHTAARLHCLGIPVCWDAMFKPYEPSYRLLHLPSYQWDEKNHWIPYIGCWTLDKGNLKALYQKSEPPLPPALRTPSIQRIAFEELQGESATMAIVTDMTVAEFRTAVVGHRVNDVGVATIGIWSDLALTVARYLYSKMSPLITVDKICMELADFVQLQPQVDKVDSGAQLRQLHICIDNTLKQAGLQWYVLEHDGSRCSEVPFASATIQFEPTSARWLREWDRISHLVSGRISSLAEMASTGQANRVSGNMAYSLLKGASIDYAASYRMIESAILHRDEGCADLVLRQDEKEIWLTPPQWLDALGQVAMLVMNSGDTFDTSECLYLVNGYESLRVGHPLEPGTVYRAYVRMFANSDSADSLYSGDVYLTRADQIVAAMSQLQLQRISRTGLSDYLAMPAPSPVFLQEAAPAAAASSLTLATPKTSLDTILSSPQSSTSTWQSSGSSATTPVSSRTSDASESELDVPEKCALTEPISLPEKQQPSQLAECMDLIAQETGLHISQLEESSNIADLGIDSLMSLALVNRFQKELQLQMNKTVFIECLTLGEFKTWFQQRYVCCDE</sequence>
<protein>
    <submittedName>
        <fullName evidence="10">Uncharacterized protein</fullName>
    </submittedName>
</protein>
<evidence type="ECO:0000313" key="10">
    <source>
        <dbReference type="EMBL" id="KAJ5351964.1"/>
    </source>
</evidence>
<dbReference type="InterPro" id="IPR016035">
    <property type="entry name" value="Acyl_Trfase/lysoPLipase"/>
</dbReference>
<evidence type="ECO:0000256" key="3">
    <source>
        <dbReference type="ARBA" id="ARBA00022553"/>
    </source>
</evidence>
<dbReference type="InterPro" id="IPR042104">
    <property type="entry name" value="PKS_dehydratase_sf"/>
</dbReference>
<dbReference type="Gene3D" id="3.10.129.110">
    <property type="entry name" value="Polyketide synthase dehydratase"/>
    <property type="match status" value="1"/>
</dbReference>
<feature type="region of interest" description="C-terminal hotdog fold" evidence="5">
    <location>
        <begin position="1498"/>
        <end position="1647"/>
    </location>
</feature>
<keyword evidence="2" id="KW-0596">Phosphopantetheine</keyword>
<dbReference type="InterPro" id="IPR016036">
    <property type="entry name" value="Malonyl_transacylase_ACP-bd"/>
</dbReference>
<dbReference type="InterPro" id="IPR050091">
    <property type="entry name" value="PKS_NRPS_Biosynth_Enz"/>
</dbReference>
<name>A0A9W9R4B3_PENBR</name>
<evidence type="ECO:0000259" key="9">
    <source>
        <dbReference type="PROSITE" id="PS52019"/>
    </source>
</evidence>
<dbReference type="SUPFAM" id="SSF53901">
    <property type="entry name" value="Thiolase-like"/>
    <property type="match status" value="1"/>
</dbReference>
<dbReference type="PROSITE" id="PS50075">
    <property type="entry name" value="CARRIER"/>
    <property type="match status" value="1"/>
</dbReference>
<accession>A0A9W9R4B3</accession>
<evidence type="ECO:0000256" key="2">
    <source>
        <dbReference type="ARBA" id="ARBA00022450"/>
    </source>
</evidence>
<dbReference type="EMBL" id="JAPZBQ010000001">
    <property type="protein sequence ID" value="KAJ5351964.1"/>
    <property type="molecule type" value="Genomic_DNA"/>
</dbReference>
<dbReference type="PROSITE" id="PS00606">
    <property type="entry name" value="KS3_1"/>
    <property type="match status" value="1"/>
</dbReference>
<dbReference type="InterPro" id="IPR014030">
    <property type="entry name" value="Ketoacyl_synth_N"/>
</dbReference>
<dbReference type="GO" id="GO:0004312">
    <property type="term" value="F:fatty acid synthase activity"/>
    <property type="evidence" value="ECO:0007669"/>
    <property type="project" value="TreeGrafter"/>
</dbReference>
<comment type="caution">
    <text evidence="10">The sequence shown here is derived from an EMBL/GenBank/DDBJ whole genome shotgun (WGS) entry which is preliminary data.</text>
</comment>
<dbReference type="GO" id="GO:0004315">
    <property type="term" value="F:3-oxoacyl-[acyl-carrier-protein] synthase activity"/>
    <property type="evidence" value="ECO:0007669"/>
    <property type="project" value="InterPro"/>
</dbReference>
<feature type="domain" description="Carrier" evidence="7">
    <location>
        <begin position="1735"/>
        <end position="1812"/>
    </location>
</feature>
<dbReference type="Pfam" id="PF22621">
    <property type="entry name" value="CurL-like_PKS_C"/>
    <property type="match status" value="1"/>
</dbReference>
<feature type="region of interest" description="N-terminal hotdog fold" evidence="5">
    <location>
        <begin position="1333"/>
        <end position="1470"/>
    </location>
</feature>
<comment type="pathway">
    <text evidence="1">Secondary metabolite biosynthesis.</text>
</comment>
<evidence type="ECO:0000256" key="6">
    <source>
        <dbReference type="SAM" id="MobiDB-lite"/>
    </source>
</evidence>
<feature type="active site" description="Proton donor; for dehydratase activity" evidence="5">
    <location>
        <position position="1557"/>
    </location>
</feature>
<feature type="active site" description="Proton acceptor; for dehydratase activity" evidence="5">
    <location>
        <position position="1365"/>
    </location>
</feature>
<dbReference type="PANTHER" id="PTHR43775:SF24">
    <property type="entry name" value="NON-REDUCING POLYKETIDE SYNTHASE APTA-RELATED"/>
    <property type="match status" value="1"/>
</dbReference>
<proteinExistence type="predicted"/>
<reference evidence="10" key="1">
    <citation type="submission" date="2022-12" db="EMBL/GenBank/DDBJ databases">
        <authorList>
            <person name="Petersen C."/>
        </authorList>
    </citation>
    <scope>NUCLEOTIDE SEQUENCE</scope>
    <source>
        <strain evidence="10">IBT 35673</strain>
    </source>
</reference>